<dbReference type="EMBL" id="VVIM01000009">
    <property type="protein sequence ID" value="KAB0793706.1"/>
    <property type="molecule type" value="Genomic_DNA"/>
</dbReference>
<keyword evidence="10 13" id="KW-0408">Iron</keyword>
<keyword evidence="16" id="KW-1185">Reference proteome</keyword>
<evidence type="ECO:0000256" key="14">
    <source>
        <dbReference type="SAM" id="Phobius"/>
    </source>
</evidence>
<dbReference type="AlphaFoldDB" id="A0A5N4A8P8"/>
<dbReference type="InterPro" id="IPR050476">
    <property type="entry name" value="Insect_CytP450_Detox"/>
</dbReference>
<dbReference type="PRINTS" id="PR00385">
    <property type="entry name" value="P450"/>
</dbReference>
<dbReference type="GO" id="GO:0016705">
    <property type="term" value="F:oxidoreductase activity, acting on paired donors, with incorporation or reduction of molecular oxygen"/>
    <property type="evidence" value="ECO:0007669"/>
    <property type="project" value="InterPro"/>
</dbReference>
<dbReference type="GO" id="GO:0005789">
    <property type="term" value="C:endoplasmic reticulum membrane"/>
    <property type="evidence" value="ECO:0007669"/>
    <property type="project" value="UniProtKB-SubCell"/>
</dbReference>
<dbReference type="GO" id="GO:0004497">
    <property type="term" value="F:monooxygenase activity"/>
    <property type="evidence" value="ECO:0007669"/>
    <property type="project" value="UniProtKB-KW"/>
</dbReference>
<dbReference type="PANTHER" id="PTHR24292:SF100">
    <property type="entry name" value="CYTOCHROME P450 6A16, ISOFORM B-RELATED"/>
    <property type="match status" value="1"/>
</dbReference>
<dbReference type="CDD" id="cd11056">
    <property type="entry name" value="CYP6-like"/>
    <property type="match status" value="2"/>
</dbReference>
<feature type="transmembrane region" description="Helical" evidence="14">
    <location>
        <begin position="6"/>
        <end position="25"/>
    </location>
</feature>
<evidence type="ECO:0000256" key="11">
    <source>
        <dbReference type="ARBA" id="ARBA00023033"/>
    </source>
</evidence>
<sequence>MVRCYGINMVSVFLALLVLITTVYVKWMYSYWKRRNVPQLPHSFPFGNAENPLTRKLFIDEWLALVYKAFKERGSKHGGVYFFVHPMYVPIAPEVIKNIMQKDFHHFVERGLYYNEKDDPLSANLFFIGGQKWKNLRAKLTPTFTSGKMKMMFETLVACVDPMQNDMASYCANKKPVDIKDILARFTTDVIGSCAFGLECNSFTNEDAAFRHHGRQIFAPETKIKALIGLFAMITRKWANRLGVPLFPKDSSSFFFNVVKDTVKYRRENGFSRKDMLQIVMDLQKGTLTMEEIAAQAFVFFLAGFETSSTTMTFCLYELTINMDLQEKVREEINHVLEQQDGKLTYEAIMQMKYLTQVIDETLRKYPPGGLLPRECVADYVEPVTGVTIEKGTKVLIPAWGLHMDPEYFPDPEKFDPDRFSDEKKHSIVPFTYMPFGEGPRICIGMRFGMMLTKVGLAYLLRDYSFTLSPKTKIPFKWDKYSFIITTEDPIWLDIVPPRNVVIISFRNELINENFYPYEPPNTLRHKSEMAFIHMSVLFAVVAVLFTIYTKWRYSYWTRRRVPQLSPSFPFGNLENPLVRKHGVGEWLRILYTRFRVQKAKHAGVYVFGSPNYVPIDPEIIKNILQRDFHHFVDRGTYYNEKDDPLSFHLFNIGGQKWKNLRAKLTPTFTSGKMKMMFETLVKCTHPMEAAMTGYYTSKQSVDIKDVLARFTTDVIGSCAFGLECNSFKSEDAAFCEHGRRIFAPRSKIDTLKIAFALSQPKLANKLGVVLLPRESSSFFFNVVKDTVKYRRRNNIQRKDMLQIVMDLQESDDNAFTMEEIAAQALLFFLAGFETSSTTMTFCLYELATNVDLQEKVREEINRVLNQHGGKITYDAIMEMKYMTQVIEETLRKYPPLTFITRKCIKDYVEPSSGVTIEKGTKVHIPVLGLHMDPEYFPDPEKFDPERFSEENKHRIVPFTYIPFGEGPRHCVGMRFGMMQTKVALTCLLRTYLFTVSPETQIPLKWSKYSLLLTTENTIWLNIDRVC</sequence>
<keyword evidence="11" id="KW-0503">Monooxygenase</keyword>
<comment type="cofactor">
    <cofactor evidence="1 13">
        <name>heme</name>
        <dbReference type="ChEBI" id="CHEBI:30413"/>
    </cofactor>
</comment>
<feature type="binding site" description="axial binding residue" evidence="13">
    <location>
        <position position="971"/>
    </location>
    <ligand>
        <name>heme</name>
        <dbReference type="ChEBI" id="CHEBI:30413"/>
    </ligand>
    <ligandPart>
        <name>Fe</name>
        <dbReference type="ChEBI" id="CHEBI:18248"/>
    </ligandPart>
</feature>
<dbReference type="Proteomes" id="UP000327044">
    <property type="component" value="Unassembled WGS sequence"/>
</dbReference>
<evidence type="ECO:0000256" key="12">
    <source>
        <dbReference type="ARBA" id="ARBA00023136"/>
    </source>
</evidence>
<keyword evidence="12 14" id="KW-0472">Membrane</keyword>
<dbReference type="InterPro" id="IPR002401">
    <property type="entry name" value="Cyt_P450_E_grp-I"/>
</dbReference>
<dbReference type="PRINTS" id="PR00463">
    <property type="entry name" value="EP450I"/>
</dbReference>
<comment type="similarity">
    <text evidence="4">Belongs to the cytochrome P450 family.</text>
</comment>
<evidence type="ECO:0000313" key="16">
    <source>
        <dbReference type="Proteomes" id="UP000327044"/>
    </source>
</evidence>
<protein>
    <recommendedName>
        <fullName evidence="17">Cytochrome P450</fullName>
    </recommendedName>
</protein>
<keyword evidence="6 13" id="KW-0479">Metal-binding</keyword>
<evidence type="ECO:0008006" key="17">
    <source>
        <dbReference type="Google" id="ProtNLM"/>
    </source>
</evidence>
<dbReference type="GO" id="GO:0005506">
    <property type="term" value="F:iron ion binding"/>
    <property type="evidence" value="ECO:0007669"/>
    <property type="project" value="InterPro"/>
</dbReference>
<evidence type="ECO:0000256" key="4">
    <source>
        <dbReference type="ARBA" id="ARBA00010617"/>
    </source>
</evidence>
<dbReference type="Pfam" id="PF00067">
    <property type="entry name" value="p450"/>
    <property type="match status" value="2"/>
</dbReference>
<comment type="subcellular location">
    <subcellularLocation>
        <location evidence="3">Endoplasmic reticulum membrane</location>
        <topology evidence="3">Peripheral membrane protein</topology>
    </subcellularLocation>
    <subcellularLocation>
        <location evidence="2">Microsome membrane</location>
        <topology evidence="2">Peripheral membrane protein</topology>
    </subcellularLocation>
</comment>
<evidence type="ECO:0000256" key="9">
    <source>
        <dbReference type="ARBA" id="ARBA00023002"/>
    </source>
</evidence>
<evidence type="ECO:0000256" key="10">
    <source>
        <dbReference type="ARBA" id="ARBA00023004"/>
    </source>
</evidence>
<evidence type="ECO:0000256" key="5">
    <source>
        <dbReference type="ARBA" id="ARBA00022617"/>
    </source>
</evidence>
<dbReference type="Gene3D" id="1.10.630.10">
    <property type="entry name" value="Cytochrome P450"/>
    <property type="match status" value="2"/>
</dbReference>
<evidence type="ECO:0000256" key="1">
    <source>
        <dbReference type="ARBA" id="ARBA00001971"/>
    </source>
</evidence>
<feature type="transmembrane region" description="Helical" evidence="14">
    <location>
        <begin position="531"/>
        <end position="550"/>
    </location>
</feature>
<accession>A0A5N4A8P8</accession>
<evidence type="ECO:0000256" key="7">
    <source>
        <dbReference type="ARBA" id="ARBA00022824"/>
    </source>
</evidence>
<evidence type="ECO:0000256" key="3">
    <source>
        <dbReference type="ARBA" id="ARBA00004406"/>
    </source>
</evidence>
<keyword evidence="14" id="KW-1133">Transmembrane helix</keyword>
<evidence type="ECO:0000256" key="6">
    <source>
        <dbReference type="ARBA" id="ARBA00022723"/>
    </source>
</evidence>
<evidence type="ECO:0000313" key="15">
    <source>
        <dbReference type="EMBL" id="KAB0793706.1"/>
    </source>
</evidence>
<gene>
    <name evidence="15" type="ORF">PPYR_13326</name>
</gene>
<dbReference type="InParanoid" id="A0A5N4A8P8"/>
<keyword evidence="9" id="KW-0560">Oxidoreductase</keyword>
<evidence type="ECO:0000256" key="13">
    <source>
        <dbReference type="PIRSR" id="PIRSR602401-1"/>
    </source>
</evidence>
<dbReference type="InterPro" id="IPR017972">
    <property type="entry name" value="Cyt_P450_CS"/>
</dbReference>
<name>A0A5N4A8P8_PHOPY</name>
<evidence type="ECO:0000256" key="2">
    <source>
        <dbReference type="ARBA" id="ARBA00004174"/>
    </source>
</evidence>
<keyword evidence="8" id="KW-0492">Microsome</keyword>
<evidence type="ECO:0000256" key="8">
    <source>
        <dbReference type="ARBA" id="ARBA00022848"/>
    </source>
</evidence>
<dbReference type="PANTHER" id="PTHR24292">
    <property type="entry name" value="CYTOCHROME P450"/>
    <property type="match status" value="1"/>
</dbReference>
<dbReference type="InterPro" id="IPR001128">
    <property type="entry name" value="Cyt_P450"/>
</dbReference>
<dbReference type="SUPFAM" id="SSF48264">
    <property type="entry name" value="Cytochrome P450"/>
    <property type="match status" value="2"/>
</dbReference>
<dbReference type="FunFam" id="1.10.630.10:FF:000042">
    <property type="entry name" value="Cytochrome P450"/>
    <property type="match status" value="2"/>
</dbReference>
<keyword evidence="14" id="KW-0812">Transmembrane</keyword>
<keyword evidence="7" id="KW-0256">Endoplasmic reticulum</keyword>
<dbReference type="InterPro" id="IPR036396">
    <property type="entry name" value="Cyt_P450_sf"/>
</dbReference>
<reference evidence="15 16" key="1">
    <citation type="journal article" date="2018" name="Elife">
        <title>Firefly genomes illuminate parallel origins of bioluminescence in beetles.</title>
        <authorList>
            <person name="Fallon T.R."/>
            <person name="Lower S.E."/>
            <person name="Chang C.H."/>
            <person name="Bessho-Uehara M."/>
            <person name="Martin G.J."/>
            <person name="Bewick A.J."/>
            <person name="Behringer M."/>
            <person name="Debat H.J."/>
            <person name="Wong I."/>
            <person name="Day J.C."/>
            <person name="Suvorov A."/>
            <person name="Silva C.J."/>
            <person name="Stanger-Hall K.F."/>
            <person name="Hall D.W."/>
            <person name="Schmitz R.J."/>
            <person name="Nelson D.R."/>
            <person name="Lewis S.M."/>
            <person name="Shigenobu S."/>
            <person name="Bybee S.M."/>
            <person name="Larracuente A.M."/>
            <person name="Oba Y."/>
            <person name="Weng J.K."/>
        </authorList>
    </citation>
    <scope>NUCLEOTIDE SEQUENCE [LARGE SCALE GENOMIC DNA]</scope>
    <source>
        <strain evidence="15">1611_PpyrPB1</strain>
        <tissue evidence="15">Whole body</tissue>
    </source>
</reference>
<comment type="caution">
    <text evidence="15">The sequence shown here is derived from an EMBL/GenBank/DDBJ whole genome shotgun (WGS) entry which is preliminary data.</text>
</comment>
<dbReference type="PROSITE" id="PS00086">
    <property type="entry name" value="CYTOCHROME_P450"/>
    <property type="match status" value="2"/>
</dbReference>
<dbReference type="GO" id="GO:0020037">
    <property type="term" value="F:heme binding"/>
    <property type="evidence" value="ECO:0007669"/>
    <property type="project" value="InterPro"/>
</dbReference>
<proteinExistence type="inferred from homology"/>
<keyword evidence="5 13" id="KW-0349">Heme</keyword>
<organism evidence="15 16">
    <name type="scientific">Photinus pyralis</name>
    <name type="common">Common eastern firefly</name>
    <name type="synonym">Lampyris pyralis</name>
    <dbReference type="NCBI Taxonomy" id="7054"/>
    <lineage>
        <taxon>Eukaryota</taxon>
        <taxon>Metazoa</taxon>
        <taxon>Ecdysozoa</taxon>
        <taxon>Arthropoda</taxon>
        <taxon>Hexapoda</taxon>
        <taxon>Insecta</taxon>
        <taxon>Pterygota</taxon>
        <taxon>Neoptera</taxon>
        <taxon>Endopterygota</taxon>
        <taxon>Coleoptera</taxon>
        <taxon>Polyphaga</taxon>
        <taxon>Elateriformia</taxon>
        <taxon>Elateroidea</taxon>
        <taxon>Lampyridae</taxon>
        <taxon>Lampyrinae</taxon>
        <taxon>Photinus</taxon>
    </lineage>
</organism>